<keyword evidence="3" id="KW-1185">Reference proteome</keyword>
<dbReference type="SUPFAM" id="SSF52087">
    <property type="entry name" value="CRAL/TRIO domain"/>
    <property type="match status" value="1"/>
</dbReference>
<dbReference type="EMBL" id="CAKOGP040000717">
    <property type="protein sequence ID" value="CAJ1938432.1"/>
    <property type="molecule type" value="Genomic_DNA"/>
</dbReference>
<evidence type="ECO:0000313" key="3">
    <source>
        <dbReference type="Proteomes" id="UP001295423"/>
    </source>
</evidence>
<name>A0AAD2FKT9_9STRA</name>
<protein>
    <recommendedName>
        <fullName evidence="1">DUF6824 domain-containing protein</fullName>
    </recommendedName>
</protein>
<organism evidence="2 3">
    <name type="scientific">Cylindrotheca closterium</name>
    <dbReference type="NCBI Taxonomy" id="2856"/>
    <lineage>
        <taxon>Eukaryota</taxon>
        <taxon>Sar</taxon>
        <taxon>Stramenopiles</taxon>
        <taxon>Ochrophyta</taxon>
        <taxon>Bacillariophyta</taxon>
        <taxon>Bacillariophyceae</taxon>
        <taxon>Bacillariophycidae</taxon>
        <taxon>Bacillariales</taxon>
        <taxon>Bacillariaceae</taxon>
        <taxon>Cylindrotheca</taxon>
    </lineage>
</organism>
<dbReference type="Pfam" id="PF20710">
    <property type="entry name" value="DUF6824"/>
    <property type="match status" value="1"/>
</dbReference>
<evidence type="ECO:0000259" key="1">
    <source>
        <dbReference type="Pfam" id="PF20710"/>
    </source>
</evidence>
<dbReference type="InterPro" id="IPR036865">
    <property type="entry name" value="CRAL-TRIO_dom_sf"/>
</dbReference>
<dbReference type="AlphaFoldDB" id="A0AAD2FKT9"/>
<dbReference type="Gene3D" id="3.40.525.10">
    <property type="entry name" value="CRAL-TRIO lipid binding domain"/>
    <property type="match status" value="1"/>
</dbReference>
<dbReference type="InterPro" id="IPR049227">
    <property type="entry name" value="DUF6824"/>
</dbReference>
<gene>
    <name evidence="2" type="ORF">CYCCA115_LOCUS6128</name>
</gene>
<comment type="caution">
    <text evidence="2">The sequence shown here is derived from an EMBL/GenBank/DDBJ whole genome shotgun (WGS) entry which is preliminary data.</text>
</comment>
<dbReference type="Proteomes" id="UP001295423">
    <property type="component" value="Unassembled WGS sequence"/>
</dbReference>
<reference evidence="2" key="1">
    <citation type="submission" date="2023-08" db="EMBL/GenBank/DDBJ databases">
        <authorList>
            <person name="Audoor S."/>
            <person name="Bilcke G."/>
        </authorList>
    </citation>
    <scope>NUCLEOTIDE SEQUENCE</scope>
</reference>
<accession>A0AAD2FKT9</accession>
<feature type="domain" description="DUF6824" evidence="1">
    <location>
        <begin position="348"/>
        <end position="429"/>
    </location>
</feature>
<sequence length="438" mass="49720">MESIHNDSADITHVDNVGDDTAKVVSENEPNIAPNIDAVDSLIAKQMMELSMKDREKVYMDVHGVRQGPTETEEAIEKGLDSMHREIDKLKDKRAYDLALSMNSEYVENRSFQLAFLRADSFDAKKGALRIVRFFQLKLDLFGEDKLVLDIVQDDLGREAMHEIYSGRKQGLDAQDRTGRWINFAIVGTENSLRALLQRAYYNTMVAIRKPEAQENGFVSVIYGVGNQSDVTKVPNPWNLTRMMQAMPVRIEAIHFCHDSVIYRVLFGIVKTALSPFVKIRSRTHYGTHDEVISSLAGFGIASGTIPVTKGGEISNLQAFRERLMEMRAEERHQQPRRDKVHVPFKADVLFGKGTPFQTHPGNIQLRSLVTERYKMYQKAEKRGRKKQIAQEIVQIIHQNAGLFLRPDGDSWVCVDNDGAIQKVSALFRTIRVKRGDT</sequence>
<proteinExistence type="predicted"/>
<evidence type="ECO:0000313" key="2">
    <source>
        <dbReference type="EMBL" id="CAJ1938432.1"/>
    </source>
</evidence>